<dbReference type="SUPFAM" id="SSF54637">
    <property type="entry name" value="Thioesterase/thiol ester dehydrase-isomerase"/>
    <property type="match status" value="2"/>
</dbReference>
<comment type="caution">
    <text evidence="5">The sequence shown here is derived from an EMBL/GenBank/DDBJ whole genome shotgun (WGS) entry which is preliminary data.</text>
</comment>
<dbReference type="CDD" id="cd03444">
    <property type="entry name" value="Thioesterase_II_repeat1"/>
    <property type="match status" value="1"/>
</dbReference>
<dbReference type="Pfam" id="PF13622">
    <property type="entry name" value="4HBT_3"/>
    <property type="match status" value="1"/>
</dbReference>
<reference evidence="5 6" key="1">
    <citation type="journal article" date="2016" name="Sci. Rep.">
        <title>Draft genome sequencing and secretome analysis of fungal phytopathogen Ascochyta rabiei provides insight into the necrotrophic effector repertoire.</title>
        <authorList>
            <person name="Verma S."/>
            <person name="Gazara R.K."/>
            <person name="Nizam S."/>
            <person name="Parween S."/>
            <person name="Chattopadhyay D."/>
            <person name="Verma P.K."/>
        </authorList>
    </citation>
    <scope>NUCLEOTIDE SEQUENCE [LARGE SCALE GENOMIC DNA]</scope>
    <source>
        <strain evidence="5 6">ArDII</strain>
    </source>
</reference>
<dbReference type="STRING" id="5454.A0A163J0N2"/>
<dbReference type="InterPro" id="IPR003703">
    <property type="entry name" value="Acyl_CoA_thio"/>
</dbReference>
<keyword evidence="6" id="KW-1185">Reference proteome</keyword>
<evidence type="ECO:0000313" key="6">
    <source>
        <dbReference type="Proteomes" id="UP000076837"/>
    </source>
</evidence>
<dbReference type="InterPro" id="IPR049450">
    <property type="entry name" value="ACOT8-like_C"/>
</dbReference>
<proteinExistence type="inferred from homology"/>
<keyword evidence="2 5" id="KW-0378">Hydrolase</keyword>
<dbReference type="PANTHER" id="PTHR11066:SF35">
    <property type="entry name" value="ACYL-COA THIOESTERASE II"/>
    <property type="match status" value="1"/>
</dbReference>
<dbReference type="Pfam" id="PF20789">
    <property type="entry name" value="4HBT_3C"/>
    <property type="match status" value="1"/>
</dbReference>
<dbReference type="AlphaFoldDB" id="A0A163J0N2"/>
<organism evidence="5 6">
    <name type="scientific">Didymella rabiei</name>
    <name type="common">Chickpea ascochyta blight fungus</name>
    <name type="synonym">Mycosphaerella rabiei</name>
    <dbReference type="NCBI Taxonomy" id="5454"/>
    <lineage>
        <taxon>Eukaryota</taxon>
        <taxon>Fungi</taxon>
        <taxon>Dikarya</taxon>
        <taxon>Ascomycota</taxon>
        <taxon>Pezizomycotina</taxon>
        <taxon>Dothideomycetes</taxon>
        <taxon>Pleosporomycetidae</taxon>
        <taxon>Pleosporales</taxon>
        <taxon>Pleosporineae</taxon>
        <taxon>Didymellaceae</taxon>
        <taxon>Ascochyta</taxon>
    </lineage>
</organism>
<evidence type="ECO:0000259" key="4">
    <source>
        <dbReference type="Pfam" id="PF20789"/>
    </source>
</evidence>
<protein>
    <submittedName>
        <fullName evidence="5">Acyl-CoA hydrolase</fullName>
    </submittedName>
</protein>
<dbReference type="GO" id="GO:0047617">
    <property type="term" value="F:fatty acyl-CoA hydrolase activity"/>
    <property type="evidence" value="ECO:0007669"/>
    <property type="project" value="InterPro"/>
</dbReference>
<evidence type="ECO:0000256" key="2">
    <source>
        <dbReference type="ARBA" id="ARBA00022801"/>
    </source>
</evidence>
<dbReference type="Proteomes" id="UP000076837">
    <property type="component" value="Unassembled WGS sequence"/>
</dbReference>
<evidence type="ECO:0000259" key="3">
    <source>
        <dbReference type="Pfam" id="PF13622"/>
    </source>
</evidence>
<dbReference type="PANTHER" id="PTHR11066">
    <property type="entry name" value="ACYL-COA THIOESTERASE"/>
    <property type="match status" value="1"/>
</dbReference>
<name>A0A163J0N2_DIDRA</name>
<feature type="domain" description="Acyl-CoA thioesterase-like N-terminal HotDog" evidence="3">
    <location>
        <begin position="29"/>
        <end position="119"/>
    </location>
</feature>
<gene>
    <name evidence="5" type="ORF">ST47_g2818</name>
</gene>
<dbReference type="GO" id="GO:0006637">
    <property type="term" value="P:acyl-CoA metabolic process"/>
    <property type="evidence" value="ECO:0007669"/>
    <property type="project" value="InterPro"/>
</dbReference>
<dbReference type="GO" id="GO:0009062">
    <property type="term" value="P:fatty acid catabolic process"/>
    <property type="evidence" value="ECO:0007669"/>
    <property type="project" value="TreeGrafter"/>
</dbReference>
<dbReference type="EMBL" id="JYNV01000116">
    <property type="protein sequence ID" value="KZM26066.1"/>
    <property type="molecule type" value="Genomic_DNA"/>
</dbReference>
<dbReference type="Gene3D" id="2.40.160.210">
    <property type="entry name" value="Acyl-CoA thioesterase, double hotdog domain"/>
    <property type="match status" value="1"/>
</dbReference>
<dbReference type="InterPro" id="IPR049449">
    <property type="entry name" value="TesB_ACOT8-like_N"/>
</dbReference>
<accession>A0A163J0N2</accession>
<comment type="similarity">
    <text evidence="1">Belongs to the C/M/P thioester hydrolase family.</text>
</comment>
<dbReference type="OrthoDB" id="68328at2759"/>
<feature type="domain" description="Acyl-CoA thioesterase-like C-terminal" evidence="4">
    <location>
        <begin position="201"/>
        <end position="315"/>
    </location>
</feature>
<dbReference type="InterPro" id="IPR042171">
    <property type="entry name" value="Acyl-CoA_hotdog"/>
</dbReference>
<evidence type="ECO:0000256" key="1">
    <source>
        <dbReference type="ARBA" id="ARBA00006538"/>
    </source>
</evidence>
<dbReference type="CDD" id="cd03445">
    <property type="entry name" value="Thioesterase_II_repeat2"/>
    <property type="match status" value="1"/>
</dbReference>
<evidence type="ECO:0000313" key="5">
    <source>
        <dbReference type="EMBL" id="KZM26066.1"/>
    </source>
</evidence>
<dbReference type="InterPro" id="IPR029069">
    <property type="entry name" value="HotDog_dom_sf"/>
</dbReference>
<sequence length="325" mass="35788">MPNPTPEPFTAQLALTQLSESTWQTTSHPQRMGNALPIAYGGYALTAACQAAHLSAPAGYHLYSFLGNYLGPASTDRPLRATVRSVRQTRSFATRHVEVSQLQDDGKERVCLFATADFHIKEPAGSLLTYHRPPRGAYSHWSECPSRTETADALLAAGDISRETYARFESAVRVNAGLFEARMCPEGVFAQNLTGIAKAVPHSQDDRPLVERTSADWFRCASKLPSQTEQLGALAFYSDGALSFCPLSFSHLYHEDSAACSSLDFALRVFGEVDVQKWCLREITTSVGAEGRTYSEAWIWDEEGRAVACMSQQSILRAWPEKGKL</sequence>
<dbReference type="GO" id="GO:0005782">
    <property type="term" value="C:peroxisomal matrix"/>
    <property type="evidence" value="ECO:0007669"/>
    <property type="project" value="UniProtKB-SubCell"/>
</dbReference>